<gene>
    <name evidence="5" type="ORF">ESY86_06770</name>
</gene>
<dbReference type="Gene3D" id="2.40.170.20">
    <property type="entry name" value="TonB-dependent receptor, beta-barrel domain"/>
    <property type="match status" value="1"/>
</dbReference>
<dbReference type="InterPro" id="IPR036942">
    <property type="entry name" value="Beta-barrel_TonB_sf"/>
</dbReference>
<dbReference type="EMBL" id="VORO01000005">
    <property type="protein sequence ID" value="TXD89897.1"/>
    <property type="molecule type" value="Genomic_DNA"/>
</dbReference>
<evidence type="ECO:0000259" key="4">
    <source>
        <dbReference type="Pfam" id="PF07715"/>
    </source>
</evidence>
<dbReference type="Gene3D" id="2.170.130.10">
    <property type="entry name" value="TonB-dependent receptor, plug domain"/>
    <property type="match status" value="1"/>
</dbReference>
<keyword evidence="6" id="KW-1185">Reference proteome</keyword>
<protein>
    <submittedName>
        <fullName evidence="5">TonB-dependent receptor</fullName>
    </submittedName>
</protein>
<dbReference type="AlphaFoldDB" id="A0A5C6ZMN0"/>
<accession>A0A5C6ZMN0</accession>
<keyword evidence="2" id="KW-0472">Membrane</keyword>
<feature type="domain" description="TonB-dependent receptor plug" evidence="4">
    <location>
        <begin position="213"/>
        <end position="291"/>
    </location>
</feature>
<dbReference type="InterPro" id="IPR008969">
    <property type="entry name" value="CarboxyPept-like_regulatory"/>
</dbReference>
<keyword evidence="3" id="KW-0998">Cell outer membrane</keyword>
<dbReference type="Proteomes" id="UP000321578">
    <property type="component" value="Unassembled WGS sequence"/>
</dbReference>
<sequence length="833" mass="94924">MLKIKHYILFSFFVLNTFWVIGQNNTQKIPIINILDEITATHNVTFNYESRLLENITVIPLPKNLSLTNKIKNLEKQTNLIFSKISDVVISITEAITICAYIRDTSQKVLSGATIKGATAYAISKDDGYFEIEVASLSDIITIRFMGFKTIERKAQFFNLNSCEIISMLEEEQVISPVVLNGYLVQGIDKRQDGSTLIDYSKFTLLPGLIESDVLQTVQALPGIISVDETVSNINIRGGSHDQNLMLWDDIKMYQSGHFFGLISSFNPQITQTATVINNGTDASYSDGVSGSIFMESDKKLQSKFEGSFGINLLNADLFADVPLGEKSSVQIAARKSTDDLLRTPTYDTYFDRVTQETEAQNNSSEVSNSNQGFDFYDTSLRWLYQPTDKDIIRLNFILINNNLSFDETATLNGALETRESSVSQNSMAAGLNYKREWNSNLSTTLNIYNTDYKLQAINANILAGQRFLQENSVSETAIKLEALYHQNLWKFMLGYNFVESEVVNLNDIDLPRFVRRDSEVLREHAVFGQTYYENEAKDFSVRSGVRLNYIDEFNELIIEPRLNIRKALGNHFEIEALGEFKHQNVSQIVNFQNDFLGIEKRRWQQTDNDSIPILKSKQASLGILYKNKGWLVDVKGYFKTVAGITTQSQSFTTKYELEKEKGSYDAYGVEVLFRKKFKHLNSWLSYSYINNTYTFETLEDKEFPSNFDITHAFTMGSTFSNTHWNISAGLNYRTGQPTSIPLLGNEVIDDAVNFDTANSSRLQDYMRIDVSALYKFKISNSFRSEIGASVWNLSNRENPINNFYRVNDNNDPIKFSRFSLGITTNAVWRLYF</sequence>
<dbReference type="SUPFAM" id="SSF49464">
    <property type="entry name" value="Carboxypeptidase regulatory domain-like"/>
    <property type="match status" value="1"/>
</dbReference>
<comment type="caution">
    <text evidence="5">The sequence shown here is derived from an EMBL/GenBank/DDBJ whole genome shotgun (WGS) entry which is preliminary data.</text>
</comment>
<proteinExistence type="predicted"/>
<dbReference type="SUPFAM" id="SSF56935">
    <property type="entry name" value="Porins"/>
    <property type="match status" value="1"/>
</dbReference>
<dbReference type="GO" id="GO:0009279">
    <property type="term" value="C:cell outer membrane"/>
    <property type="evidence" value="ECO:0007669"/>
    <property type="project" value="UniProtKB-SubCell"/>
</dbReference>
<evidence type="ECO:0000256" key="1">
    <source>
        <dbReference type="ARBA" id="ARBA00004442"/>
    </source>
</evidence>
<dbReference type="Pfam" id="PF07715">
    <property type="entry name" value="Plug"/>
    <property type="match status" value="1"/>
</dbReference>
<reference evidence="5 6" key="1">
    <citation type="submission" date="2019-08" db="EMBL/GenBank/DDBJ databases">
        <title>Genomes of Subsaximicrobium wynnwilliamsii strains.</title>
        <authorList>
            <person name="Bowman J.P."/>
        </authorList>
    </citation>
    <scope>NUCLEOTIDE SEQUENCE [LARGE SCALE GENOMIC DNA]</scope>
    <source>
        <strain evidence="5 6">2-80-2</strain>
    </source>
</reference>
<dbReference type="InterPro" id="IPR012910">
    <property type="entry name" value="Plug_dom"/>
</dbReference>
<dbReference type="InterPro" id="IPR037066">
    <property type="entry name" value="Plug_dom_sf"/>
</dbReference>
<keyword evidence="5" id="KW-0675">Receptor</keyword>
<evidence type="ECO:0000313" key="5">
    <source>
        <dbReference type="EMBL" id="TXD89897.1"/>
    </source>
</evidence>
<evidence type="ECO:0000256" key="2">
    <source>
        <dbReference type="ARBA" id="ARBA00023136"/>
    </source>
</evidence>
<organism evidence="5 6">
    <name type="scientific">Subsaximicrobium wynnwilliamsii</name>
    <dbReference type="NCBI Taxonomy" id="291179"/>
    <lineage>
        <taxon>Bacteria</taxon>
        <taxon>Pseudomonadati</taxon>
        <taxon>Bacteroidota</taxon>
        <taxon>Flavobacteriia</taxon>
        <taxon>Flavobacteriales</taxon>
        <taxon>Flavobacteriaceae</taxon>
        <taxon>Subsaximicrobium</taxon>
    </lineage>
</organism>
<evidence type="ECO:0000256" key="3">
    <source>
        <dbReference type="ARBA" id="ARBA00023237"/>
    </source>
</evidence>
<name>A0A5C6ZMN0_9FLAO</name>
<comment type="subcellular location">
    <subcellularLocation>
        <location evidence="1">Cell outer membrane</location>
    </subcellularLocation>
</comment>
<dbReference type="OrthoDB" id="9803050at2"/>
<evidence type="ECO:0000313" key="6">
    <source>
        <dbReference type="Proteomes" id="UP000321578"/>
    </source>
</evidence>